<comment type="caution">
    <text evidence="6">The sequence shown here is derived from an EMBL/GenBank/DDBJ whole genome shotgun (WGS) entry which is preliminary data.</text>
</comment>
<evidence type="ECO:0000256" key="4">
    <source>
        <dbReference type="ARBA" id="ARBA00023004"/>
    </source>
</evidence>
<keyword evidence="3" id="KW-0560">Oxidoreductase</keyword>
<dbReference type="PRINTS" id="PR00463">
    <property type="entry name" value="EP450I"/>
</dbReference>
<dbReference type="SUPFAM" id="SSF48264">
    <property type="entry name" value="Cytochrome P450"/>
    <property type="match status" value="2"/>
</dbReference>
<accession>A0A9W8CIY9</accession>
<dbReference type="InterPro" id="IPR001128">
    <property type="entry name" value="Cyt_P450"/>
</dbReference>
<dbReference type="GO" id="GO:0044550">
    <property type="term" value="P:secondary metabolite biosynthetic process"/>
    <property type="evidence" value="ECO:0007669"/>
    <property type="project" value="UniProtKB-ARBA"/>
</dbReference>
<dbReference type="GO" id="GO:0020037">
    <property type="term" value="F:heme binding"/>
    <property type="evidence" value="ECO:0007669"/>
    <property type="project" value="InterPro"/>
</dbReference>
<evidence type="ECO:0000256" key="2">
    <source>
        <dbReference type="ARBA" id="ARBA00022723"/>
    </source>
</evidence>
<evidence type="ECO:0000313" key="7">
    <source>
        <dbReference type="Proteomes" id="UP001145021"/>
    </source>
</evidence>
<evidence type="ECO:0000256" key="3">
    <source>
        <dbReference type="ARBA" id="ARBA00023002"/>
    </source>
</evidence>
<dbReference type="AlphaFoldDB" id="A0A9W8CIY9"/>
<organism evidence="6 7">
    <name type="scientific">Coemansia asiatica</name>
    <dbReference type="NCBI Taxonomy" id="1052880"/>
    <lineage>
        <taxon>Eukaryota</taxon>
        <taxon>Fungi</taxon>
        <taxon>Fungi incertae sedis</taxon>
        <taxon>Zoopagomycota</taxon>
        <taxon>Kickxellomycotina</taxon>
        <taxon>Kickxellomycetes</taxon>
        <taxon>Kickxellales</taxon>
        <taxon>Kickxellaceae</taxon>
        <taxon>Coemansia</taxon>
    </lineage>
</organism>
<dbReference type="PANTHER" id="PTHR24305:SF235">
    <property type="entry name" value="CYTOCHROME P450 MONOOXYGENASE APDB-RELATED"/>
    <property type="match status" value="1"/>
</dbReference>
<dbReference type="Pfam" id="PF00067">
    <property type="entry name" value="p450"/>
    <property type="match status" value="2"/>
</dbReference>
<dbReference type="GO" id="GO:0004497">
    <property type="term" value="F:monooxygenase activity"/>
    <property type="evidence" value="ECO:0007669"/>
    <property type="project" value="InterPro"/>
</dbReference>
<gene>
    <name evidence="6" type="ORF">LPJ64_004601</name>
</gene>
<dbReference type="InterPro" id="IPR036396">
    <property type="entry name" value="Cyt_P450_sf"/>
</dbReference>
<evidence type="ECO:0008006" key="8">
    <source>
        <dbReference type="Google" id="ProtNLM"/>
    </source>
</evidence>
<dbReference type="EMBL" id="JANBOH010000234">
    <property type="protein sequence ID" value="KAJ1643649.1"/>
    <property type="molecule type" value="Genomic_DNA"/>
</dbReference>
<sequence length="913" mass="103239">MLGPNNVAICDPSDCRTVLKSHRFIKGDIYDKLDILGGTMFTTRSPKVANTRRRQIGPAFTLSHLSAMEPVIIECGINAIRNKWDGLISQASGDRPSAEINFSQHFSLATFDIMGTLGYGQKFNALKNNQSQITNWLFNFNKLTMISITFKAIERFPLNLIARRLIKSKDEFFAYGDKVVQTRRNQINSGELSEKPTDILQALLDSEDPESKARMTPKEISAETIEIMVAGSETTSLTMTWALHYLLLYPEVYSKAVSEVRGKFPFNHTITYNEAKMHLQYIEAFIYETLRIHAVSGIPLPRVVPQGGVTLQGHFLPEGTTIAVNIAGANHHQETWKKPRKFMPERFLSDEKAKQTLLTFSSGVRVCPGRNLAFYEMMILLSNIIKDYDLALPADALFRPESKDKYGNPRAMPCIQNLTVCPKNPERDCRVVFPNSRIPGSSLSKITRTKLRIDSLFGRGGQVSIDDYYRYGDIYTTGPNSVVICNPSDCRSVLGTHRFAKTSSYKAFALVEENIFTTRSPELVHTRRKQVGPAFTHGHLNEMEPMIMEFGIHAIRQKWDQALSQSLDGKKATVNYAEHFFLSAFDIVGALGYGQKFNALINNKAQAVDWVNDYLLLSVIKMVFGDINRFPINFFVRRLIESKNDFAAFGNAATQKRRDMLASGELTEKPKDILQALLEGEDPDSKIKMTPLQITAENIIFLIAGTDTTSLTLSWTLHYLMLYPNTYKKAVSEVRSKFRRNHTISYAEAKANLPYIEACIYESMRIQPVSGIPLLRVVPKGGATFQGYFLPEGTKIGVNIAGVNHHQGTWNNPRKFFPERFIENEKAKQNVFTFSSGVRICPGRHLAQYEMLIMLSNILKDYDFELPDDALFRPDVLNSFGYPQTMPCTHYLSVGPMYPERDCRIVISKAEDY</sequence>
<comment type="cofactor">
    <cofactor evidence="1 5">
        <name>heme</name>
        <dbReference type="ChEBI" id="CHEBI:30413"/>
    </cofactor>
</comment>
<name>A0A9W8CIY9_9FUNG</name>
<proteinExistence type="predicted"/>
<dbReference type="InterPro" id="IPR002401">
    <property type="entry name" value="Cyt_P450_E_grp-I"/>
</dbReference>
<dbReference type="PANTHER" id="PTHR24305">
    <property type="entry name" value="CYTOCHROME P450"/>
    <property type="match status" value="1"/>
</dbReference>
<reference evidence="6" key="1">
    <citation type="submission" date="2022-07" db="EMBL/GenBank/DDBJ databases">
        <title>Phylogenomic reconstructions and comparative analyses of Kickxellomycotina fungi.</title>
        <authorList>
            <person name="Reynolds N.K."/>
            <person name="Stajich J.E."/>
            <person name="Barry K."/>
            <person name="Grigoriev I.V."/>
            <person name="Crous P."/>
            <person name="Smith M.E."/>
        </authorList>
    </citation>
    <scope>NUCLEOTIDE SEQUENCE</scope>
    <source>
        <strain evidence="6">NBRC 105413</strain>
    </source>
</reference>
<dbReference type="InterPro" id="IPR017972">
    <property type="entry name" value="Cyt_P450_CS"/>
</dbReference>
<evidence type="ECO:0000256" key="1">
    <source>
        <dbReference type="ARBA" id="ARBA00001971"/>
    </source>
</evidence>
<keyword evidence="4 5" id="KW-0408">Iron</keyword>
<dbReference type="GO" id="GO:0016705">
    <property type="term" value="F:oxidoreductase activity, acting on paired donors, with incorporation or reduction of molecular oxygen"/>
    <property type="evidence" value="ECO:0007669"/>
    <property type="project" value="InterPro"/>
</dbReference>
<dbReference type="GO" id="GO:0005506">
    <property type="term" value="F:iron ion binding"/>
    <property type="evidence" value="ECO:0007669"/>
    <property type="project" value="InterPro"/>
</dbReference>
<feature type="binding site" description="axial binding residue" evidence="5">
    <location>
        <position position="841"/>
    </location>
    <ligand>
        <name>heme</name>
        <dbReference type="ChEBI" id="CHEBI:30413"/>
    </ligand>
    <ligandPart>
        <name>Fe</name>
        <dbReference type="ChEBI" id="CHEBI:18248"/>
    </ligandPart>
</feature>
<dbReference type="Proteomes" id="UP001145021">
    <property type="component" value="Unassembled WGS sequence"/>
</dbReference>
<dbReference type="PRINTS" id="PR00385">
    <property type="entry name" value="P450"/>
</dbReference>
<keyword evidence="5" id="KW-0349">Heme</keyword>
<evidence type="ECO:0000313" key="6">
    <source>
        <dbReference type="EMBL" id="KAJ1643649.1"/>
    </source>
</evidence>
<dbReference type="InterPro" id="IPR050121">
    <property type="entry name" value="Cytochrome_P450_monoxygenase"/>
</dbReference>
<protein>
    <recommendedName>
        <fullName evidence="8">Cytochrome P450</fullName>
    </recommendedName>
</protein>
<evidence type="ECO:0000256" key="5">
    <source>
        <dbReference type="PIRSR" id="PIRSR602401-1"/>
    </source>
</evidence>
<dbReference type="Gene3D" id="1.10.630.10">
    <property type="entry name" value="Cytochrome P450"/>
    <property type="match status" value="2"/>
</dbReference>
<keyword evidence="2 5" id="KW-0479">Metal-binding</keyword>
<keyword evidence="7" id="KW-1185">Reference proteome</keyword>
<dbReference type="PROSITE" id="PS00086">
    <property type="entry name" value="CYTOCHROME_P450"/>
    <property type="match status" value="2"/>
</dbReference>